<protein>
    <submittedName>
        <fullName evidence="4">Cell cycle control protein, putative</fullName>
    </submittedName>
</protein>
<dbReference type="GO" id="GO:0000389">
    <property type="term" value="P:mRNA 3'-splice site recognition"/>
    <property type="evidence" value="ECO:0000318"/>
    <property type="project" value="GO_Central"/>
</dbReference>
<dbReference type="FunCoup" id="A2DIM4">
    <property type="interactions" value="676"/>
</dbReference>
<dbReference type="OMA" id="YHWERRI"/>
<evidence type="ECO:0000256" key="2">
    <source>
        <dbReference type="ARBA" id="ARBA00007002"/>
    </source>
</evidence>
<sequence>MRPCEMRNDLLNRWVRLRREEKFAHYWEMPKDPGTVLTLAEAEKWRNYLAKELKDHIERLYTEPLPDDETRYLNDYCNQELQKIRRWELRIIELGGIDYSKVGVATPNGDILNTNLNQYQYFGRARQLPGVKELIEQEKQRKQDEITKKKVTKEELMKKVDAEYYGLEDDTWLIEEEQKFENSLKSC</sequence>
<dbReference type="InterPro" id="IPR029012">
    <property type="entry name" value="Helix_hairpin_bin_sf"/>
</dbReference>
<name>A2DIM4_TRIV3</name>
<dbReference type="GO" id="GO:0071014">
    <property type="term" value="C:post-mRNA release spliceosomal complex"/>
    <property type="evidence" value="ECO:0000318"/>
    <property type="project" value="GO_Central"/>
</dbReference>
<dbReference type="STRING" id="5722.A2DIM4"/>
<dbReference type="RefSeq" id="XP_001580814.1">
    <property type="nucleotide sequence ID" value="XM_001580764.1"/>
</dbReference>
<dbReference type="Pfam" id="PF06246">
    <property type="entry name" value="Isy1"/>
    <property type="match status" value="1"/>
</dbReference>
<dbReference type="InParanoid" id="A2DIM4"/>
<evidence type="ECO:0000256" key="1">
    <source>
        <dbReference type="ARBA" id="ARBA00004123"/>
    </source>
</evidence>
<gene>
    <name evidence="4" type="ORF">TVAG_178720</name>
</gene>
<dbReference type="GO" id="GO:0071020">
    <property type="term" value="C:post-spliceosomal complex"/>
    <property type="evidence" value="ECO:0000318"/>
    <property type="project" value="GO_Central"/>
</dbReference>
<dbReference type="PANTHER" id="PTHR13021">
    <property type="entry name" value="PRE-MRNA-SPLICING FACTOR ISY1"/>
    <property type="match status" value="1"/>
</dbReference>
<dbReference type="OrthoDB" id="1739576at2759"/>
<dbReference type="SUPFAM" id="SSF140102">
    <property type="entry name" value="ISY1 domain-like"/>
    <property type="match status" value="1"/>
</dbReference>
<dbReference type="AlphaFoldDB" id="A2DIM4"/>
<comment type="similarity">
    <text evidence="2">Belongs to the ISY1 family.</text>
</comment>
<dbReference type="GO" id="GO:0000350">
    <property type="term" value="P:generation of catalytic spliceosome for second transesterification step"/>
    <property type="evidence" value="ECO:0000318"/>
    <property type="project" value="GO_Central"/>
</dbReference>
<accession>A2DIM4</accession>
<proteinExistence type="inferred from homology"/>
<dbReference type="EMBL" id="DS113204">
    <property type="protein sequence ID" value="EAY19828.1"/>
    <property type="molecule type" value="Genomic_DNA"/>
</dbReference>
<evidence type="ECO:0000256" key="3">
    <source>
        <dbReference type="ARBA" id="ARBA00023242"/>
    </source>
</evidence>
<evidence type="ECO:0000313" key="5">
    <source>
        <dbReference type="Proteomes" id="UP000001542"/>
    </source>
</evidence>
<reference evidence="4" key="1">
    <citation type="submission" date="2006-10" db="EMBL/GenBank/DDBJ databases">
        <authorList>
            <person name="Amadeo P."/>
            <person name="Zhao Q."/>
            <person name="Wortman J."/>
            <person name="Fraser-Liggett C."/>
            <person name="Carlton J."/>
        </authorList>
    </citation>
    <scope>NUCLEOTIDE SEQUENCE</scope>
    <source>
        <strain evidence="4">G3</strain>
    </source>
</reference>
<dbReference type="InterPro" id="IPR009360">
    <property type="entry name" value="Isy1"/>
</dbReference>
<organism evidence="4 5">
    <name type="scientific">Trichomonas vaginalis (strain ATCC PRA-98 / G3)</name>
    <dbReference type="NCBI Taxonomy" id="412133"/>
    <lineage>
        <taxon>Eukaryota</taxon>
        <taxon>Metamonada</taxon>
        <taxon>Parabasalia</taxon>
        <taxon>Trichomonadida</taxon>
        <taxon>Trichomonadidae</taxon>
        <taxon>Trichomonas</taxon>
    </lineage>
</organism>
<dbReference type="eggNOG" id="KOG3068">
    <property type="taxonomic scope" value="Eukaryota"/>
</dbReference>
<dbReference type="InterPro" id="IPR037200">
    <property type="entry name" value="Isy1_sf"/>
</dbReference>
<dbReference type="GO" id="GO:0000974">
    <property type="term" value="C:Prp19 complex"/>
    <property type="evidence" value="ECO:0000318"/>
    <property type="project" value="GO_Central"/>
</dbReference>
<keyword evidence="5" id="KW-1185">Reference proteome</keyword>
<reference evidence="4" key="2">
    <citation type="journal article" date="2007" name="Science">
        <title>Draft genome sequence of the sexually transmitted pathogen Trichomonas vaginalis.</title>
        <authorList>
            <person name="Carlton J.M."/>
            <person name="Hirt R.P."/>
            <person name="Silva J.C."/>
            <person name="Delcher A.L."/>
            <person name="Schatz M."/>
            <person name="Zhao Q."/>
            <person name="Wortman J.R."/>
            <person name="Bidwell S.L."/>
            <person name="Alsmark U.C.M."/>
            <person name="Besteiro S."/>
            <person name="Sicheritz-Ponten T."/>
            <person name="Noel C.J."/>
            <person name="Dacks J.B."/>
            <person name="Foster P.G."/>
            <person name="Simillion C."/>
            <person name="Van de Peer Y."/>
            <person name="Miranda-Saavedra D."/>
            <person name="Barton G.J."/>
            <person name="Westrop G.D."/>
            <person name="Mueller S."/>
            <person name="Dessi D."/>
            <person name="Fiori P.L."/>
            <person name="Ren Q."/>
            <person name="Paulsen I."/>
            <person name="Zhang H."/>
            <person name="Bastida-Corcuera F.D."/>
            <person name="Simoes-Barbosa A."/>
            <person name="Brown M.T."/>
            <person name="Hayes R.D."/>
            <person name="Mukherjee M."/>
            <person name="Okumura C.Y."/>
            <person name="Schneider R."/>
            <person name="Smith A.J."/>
            <person name="Vanacova S."/>
            <person name="Villalvazo M."/>
            <person name="Haas B.J."/>
            <person name="Pertea M."/>
            <person name="Feldblyum T.V."/>
            <person name="Utterback T.R."/>
            <person name="Shu C.L."/>
            <person name="Osoegawa K."/>
            <person name="de Jong P.J."/>
            <person name="Hrdy I."/>
            <person name="Horvathova L."/>
            <person name="Zubacova Z."/>
            <person name="Dolezal P."/>
            <person name="Malik S.B."/>
            <person name="Logsdon J.M. Jr."/>
            <person name="Henze K."/>
            <person name="Gupta A."/>
            <person name="Wang C.C."/>
            <person name="Dunne R.L."/>
            <person name="Upcroft J.A."/>
            <person name="Upcroft P."/>
            <person name="White O."/>
            <person name="Salzberg S.L."/>
            <person name="Tang P."/>
            <person name="Chiu C.-H."/>
            <person name="Lee Y.-S."/>
            <person name="Embley T.M."/>
            <person name="Coombs G.H."/>
            <person name="Mottram J.C."/>
            <person name="Tachezy J."/>
            <person name="Fraser-Liggett C.M."/>
            <person name="Johnson P.J."/>
        </authorList>
    </citation>
    <scope>NUCLEOTIDE SEQUENCE [LARGE SCALE GENOMIC DNA]</scope>
    <source>
        <strain evidence="4">G3</strain>
    </source>
</reference>
<dbReference type="VEuPathDB" id="TrichDB:TVAG_178720"/>
<evidence type="ECO:0000313" key="4">
    <source>
        <dbReference type="EMBL" id="EAY19828.1"/>
    </source>
</evidence>
<dbReference type="GO" id="GO:0071013">
    <property type="term" value="C:catalytic step 2 spliceosome"/>
    <property type="evidence" value="ECO:0000318"/>
    <property type="project" value="GO_Central"/>
</dbReference>
<dbReference type="VEuPathDB" id="TrichDB:TVAGG3_0602810"/>
<keyword evidence="3" id="KW-0539">Nucleus</keyword>
<dbReference type="KEGG" id="tva:5465358"/>
<dbReference type="Gene3D" id="1.10.287.660">
    <property type="entry name" value="Helix hairpin bin"/>
    <property type="match status" value="1"/>
</dbReference>
<comment type="subcellular location">
    <subcellularLocation>
        <location evidence="1">Nucleus</location>
    </subcellularLocation>
</comment>
<dbReference type="Proteomes" id="UP000001542">
    <property type="component" value="Unassembled WGS sequence"/>
</dbReference>